<keyword evidence="2" id="KW-1185">Reference proteome</keyword>
<feature type="non-terminal residue" evidence="1">
    <location>
        <position position="1"/>
    </location>
</feature>
<organism evidence="1 2">
    <name type="scientific">Cajanus cajan</name>
    <name type="common">Pigeon pea</name>
    <name type="synonym">Cajanus indicus</name>
    <dbReference type="NCBI Taxonomy" id="3821"/>
    <lineage>
        <taxon>Eukaryota</taxon>
        <taxon>Viridiplantae</taxon>
        <taxon>Streptophyta</taxon>
        <taxon>Embryophyta</taxon>
        <taxon>Tracheophyta</taxon>
        <taxon>Spermatophyta</taxon>
        <taxon>Magnoliopsida</taxon>
        <taxon>eudicotyledons</taxon>
        <taxon>Gunneridae</taxon>
        <taxon>Pentapetalae</taxon>
        <taxon>rosids</taxon>
        <taxon>fabids</taxon>
        <taxon>Fabales</taxon>
        <taxon>Fabaceae</taxon>
        <taxon>Papilionoideae</taxon>
        <taxon>50 kb inversion clade</taxon>
        <taxon>NPAAA clade</taxon>
        <taxon>indigoferoid/millettioid clade</taxon>
        <taxon>Phaseoleae</taxon>
        <taxon>Cajanus</taxon>
    </lineage>
</organism>
<dbReference type="EMBL" id="CM003610">
    <property type="protein sequence ID" value="KYP62296.1"/>
    <property type="molecule type" value="Genomic_DNA"/>
</dbReference>
<reference evidence="1 2" key="1">
    <citation type="journal article" date="2012" name="Nat. Biotechnol.">
        <title>Draft genome sequence of pigeonpea (Cajanus cajan), an orphan legume crop of resource-poor farmers.</title>
        <authorList>
            <person name="Varshney R.K."/>
            <person name="Chen W."/>
            <person name="Li Y."/>
            <person name="Bharti A.K."/>
            <person name="Saxena R.K."/>
            <person name="Schlueter J.A."/>
            <person name="Donoghue M.T."/>
            <person name="Azam S."/>
            <person name="Fan G."/>
            <person name="Whaley A.M."/>
            <person name="Farmer A.D."/>
            <person name="Sheridan J."/>
            <person name="Iwata A."/>
            <person name="Tuteja R."/>
            <person name="Penmetsa R.V."/>
            <person name="Wu W."/>
            <person name="Upadhyaya H.D."/>
            <person name="Yang S.P."/>
            <person name="Shah T."/>
            <person name="Saxena K.B."/>
            <person name="Michael T."/>
            <person name="McCombie W.R."/>
            <person name="Yang B."/>
            <person name="Zhang G."/>
            <person name="Yang H."/>
            <person name="Wang J."/>
            <person name="Spillane C."/>
            <person name="Cook D.R."/>
            <person name="May G.D."/>
            <person name="Xu X."/>
            <person name="Jackson S.A."/>
        </authorList>
    </citation>
    <scope>NUCLEOTIDE SEQUENCE [LARGE SCALE GENOMIC DNA]</scope>
    <source>
        <strain evidence="2">cv. Asha</strain>
    </source>
</reference>
<gene>
    <name evidence="1" type="ORF">KK1_016823</name>
</gene>
<protein>
    <submittedName>
        <fullName evidence="1">Uncharacterized protein</fullName>
    </submittedName>
</protein>
<dbReference type="Gramene" id="C.cajan_16346.t">
    <property type="protein sequence ID" value="C.cajan_16346.t.cds1"/>
    <property type="gene ID" value="C.cajan_16346"/>
</dbReference>
<evidence type="ECO:0000313" key="2">
    <source>
        <dbReference type="Proteomes" id="UP000075243"/>
    </source>
</evidence>
<dbReference type="PANTHER" id="PTHR31286">
    <property type="entry name" value="GLYCINE-RICH CELL WALL STRUCTURAL PROTEIN 1.8-LIKE"/>
    <property type="match status" value="1"/>
</dbReference>
<dbReference type="Proteomes" id="UP000075243">
    <property type="component" value="Chromosome 8"/>
</dbReference>
<dbReference type="InterPro" id="IPR040256">
    <property type="entry name" value="At4g02000-like"/>
</dbReference>
<name>A0A151T5H4_CAJCA</name>
<sequence>VQILDLPLEYWHLRILFAIARGVGVPLSLDDATVNKTFRHYARVLIDIDTKHDLHHQIFVKREGYAFFVDLVFEKLSYLCDSYKMVKHSLAECKHGRREGKPVTSFPTRRHDHWFQWVLMRCMLR</sequence>
<proteinExistence type="predicted"/>
<accession>A0A151T5H4</accession>
<dbReference type="AlphaFoldDB" id="A0A151T5H4"/>
<dbReference type="PANTHER" id="PTHR31286:SF176">
    <property type="entry name" value="DUF4283 DOMAIN PROTEIN"/>
    <property type="match status" value="1"/>
</dbReference>
<evidence type="ECO:0000313" key="1">
    <source>
        <dbReference type="EMBL" id="KYP62296.1"/>
    </source>
</evidence>